<evidence type="ECO:0000313" key="7">
    <source>
        <dbReference type="EMBL" id="AOW04144.1"/>
    </source>
</evidence>
<dbReference type="Gene3D" id="1.10.10.540">
    <property type="entry name" value="XPC-binding domain"/>
    <property type="match status" value="1"/>
</dbReference>
<evidence type="ECO:0000259" key="6">
    <source>
        <dbReference type="PROSITE" id="PS50030"/>
    </source>
</evidence>
<dbReference type="PANTHER" id="PTHR10621:SF0">
    <property type="entry name" value="UV EXCISION REPAIR PROTEIN RAD23"/>
    <property type="match status" value="1"/>
</dbReference>
<dbReference type="KEGG" id="yli:2911294"/>
<dbReference type="EMBL" id="CP017556">
    <property type="protein sequence ID" value="AOW04144.1"/>
    <property type="molecule type" value="Genomic_DNA"/>
</dbReference>
<dbReference type="FunFam" id="1.10.10.540:FF:000002">
    <property type="entry name" value="UV excision repair protein Rad23"/>
    <property type="match status" value="1"/>
</dbReference>
<dbReference type="GO" id="GO:0006289">
    <property type="term" value="P:nucleotide-excision repair"/>
    <property type="evidence" value="ECO:0007669"/>
    <property type="project" value="UniProtKB-UniRule"/>
</dbReference>
<dbReference type="GO" id="GO:0031593">
    <property type="term" value="F:polyubiquitin modification-dependent protein binding"/>
    <property type="evidence" value="ECO:0007669"/>
    <property type="project" value="UniProtKB-UniRule"/>
</dbReference>
<sequence length="196" mass="21519">MVDMGYPRDQVEAAMRAAYNNPERAVEYLLTGIPDHVIGEEADDDVPESNTDTDLFAEAVAQQGQGASVAPNTSALDFLRDNPQFIEMRRMVQQQPHLLEPLIQQLAASNPQLAALITQNSEAFLHLLGEGLEEGSGGVPEGTTEIQVTPEESDAIERLAALGFERNLVIQAYFACDKNEEVTANYLLEHGYDDDE</sequence>
<evidence type="ECO:0000256" key="4">
    <source>
        <dbReference type="ARBA" id="ARBA00023242"/>
    </source>
</evidence>
<comment type="subcellular location">
    <subcellularLocation>
        <location evidence="5">Nucleus</location>
    </subcellularLocation>
    <subcellularLocation>
        <location evidence="5">Cytoplasm</location>
    </subcellularLocation>
</comment>
<evidence type="ECO:0000256" key="2">
    <source>
        <dbReference type="ARBA" id="ARBA00022763"/>
    </source>
</evidence>
<dbReference type="GO" id="GO:0003684">
    <property type="term" value="F:damaged DNA binding"/>
    <property type="evidence" value="ECO:0007669"/>
    <property type="project" value="UniProtKB-UniRule"/>
</dbReference>
<dbReference type="PRINTS" id="PR01839">
    <property type="entry name" value="RAD23PROTEIN"/>
</dbReference>
<dbReference type="RefSeq" id="XP_502899.2">
    <property type="nucleotide sequence ID" value="XM_502899.3"/>
</dbReference>
<keyword evidence="5" id="KW-0963">Cytoplasm</keyword>
<dbReference type="GO" id="GO:0070628">
    <property type="term" value="F:proteasome binding"/>
    <property type="evidence" value="ECO:0007669"/>
    <property type="project" value="TreeGrafter"/>
</dbReference>
<feature type="domain" description="UBA" evidence="6">
    <location>
        <begin position="1"/>
        <end position="32"/>
    </location>
</feature>
<dbReference type="Gene3D" id="1.10.8.10">
    <property type="entry name" value="DNA helicase RuvA subunit, C-terminal domain"/>
    <property type="match status" value="2"/>
</dbReference>
<keyword evidence="3 5" id="KW-0234">DNA repair</keyword>
<dbReference type="InterPro" id="IPR015360">
    <property type="entry name" value="XPC-bd"/>
</dbReference>
<evidence type="ECO:0000313" key="8">
    <source>
        <dbReference type="Proteomes" id="UP000182444"/>
    </source>
</evidence>
<dbReference type="FunFam" id="1.10.8.10:FF:000003">
    <property type="entry name" value="UV excision repair protein RAD23 homolog"/>
    <property type="match status" value="1"/>
</dbReference>
<dbReference type="eggNOG" id="KOG0011">
    <property type="taxonomic scope" value="Eukaryota"/>
</dbReference>
<keyword evidence="1" id="KW-0677">Repeat</keyword>
<evidence type="ECO:0000256" key="1">
    <source>
        <dbReference type="ARBA" id="ARBA00022737"/>
    </source>
</evidence>
<dbReference type="FunFam" id="1.10.8.10:FF:000002">
    <property type="entry name" value="UV excision repair protein RAD23 homolog"/>
    <property type="match status" value="1"/>
</dbReference>
<dbReference type="Pfam" id="PF09280">
    <property type="entry name" value="XPC-binding"/>
    <property type="match status" value="1"/>
</dbReference>
<dbReference type="InterPro" id="IPR009060">
    <property type="entry name" value="UBA-like_sf"/>
</dbReference>
<comment type="similarity">
    <text evidence="5">Belongs to the RAD23 family.</text>
</comment>
<proteinExistence type="inferred from homology"/>
<dbReference type="GO" id="GO:0043161">
    <property type="term" value="P:proteasome-mediated ubiquitin-dependent protein catabolic process"/>
    <property type="evidence" value="ECO:0007669"/>
    <property type="project" value="UniProtKB-UniRule"/>
</dbReference>
<evidence type="ECO:0000256" key="3">
    <source>
        <dbReference type="ARBA" id="ARBA00023204"/>
    </source>
</evidence>
<dbReference type="GeneID" id="2911294"/>
<feature type="domain" description="UBA" evidence="6">
    <location>
        <begin position="149"/>
        <end position="190"/>
    </location>
</feature>
<gene>
    <name evidence="7" type="ORF">YALI1_D20304g</name>
</gene>
<reference evidence="7 8" key="1">
    <citation type="journal article" date="2016" name="PLoS ONE">
        <title>Sequence Assembly of Yarrowia lipolytica Strain W29/CLIB89 Shows Transposable Element Diversity.</title>
        <authorList>
            <person name="Magnan C."/>
            <person name="Yu J."/>
            <person name="Chang I."/>
            <person name="Jahn E."/>
            <person name="Kanomata Y."/>
            <person name="Wu J."/>
            <person name="Zeller M."/>
            <person name="Oakes M."/>
            <person name="Baldi P."/>
            <person name="Sandmeyer S."/>
        </authorList>
    </citation>
    <scope>NUCLEOTIDE SEQUENCE [LARGE SCALE GENOMIC DNA]</scope>
    <source>
        <strain evidence="8">CLIB89(W29)</strain>
    </source>
</reference>
<dbReference type="InterPro" id="IPR004806">
    <property type="entry name" value="Rad23"/>
</dbReference>
<dbReference type="AlphaFoldDB" id="A0A1D8NET4"/>
<comment type="function">
    <text evidence="5">Multiubiquitin chain receptor involved in modulation of proteasomal degradation. Involved in nucleotide excision repair.</text>
</comment>
<dbReference type="Proteomes" id="UP000182444">
    <property type="component" value="Chromosome 1D"/>
</dbReference>
<dbReference type="PROSITE" id="PS50030">
    <property type="entry name" value="UBA"/>
    <property type="match status" value="2"/>
</dbReference>
<keyword evidence="4 5" id="KW-0539">Nucleus</keyword>
<accession>A0A1D8NET4</accession>
<evidence type="ECO:0000256" key="5">
    <source>
        <dbReference type="RuleBase" id="RU367049"/>
    </source>
</evidence>
<dbReference type="PANTHER" id="PTHR10621">
    <property type="entry name" value="UV EXCISION REPAIR PROTEIN RAD23"/>
    <property type="match status" value="1"/>
</dbReference>
<dbReference type="GO" id="GO:0043130">
    <property type="term" value="F:ubiquitin binding"/>
    <property type="evidence" value="ECO:0007669"/>
    <property type="project" value="UniProtKB-UniRule"/>
</dbReference>
<dbReference type="VEuPathDB" id="FungiDB:YALI0_D16401g"/>
<dbReference type="NCBIfam" id="TIGR00601">
    <property type="entry name" value="rad23"/>
    <property type="match status" value="1"/>
</dbReference>
<organism evidence="7 8">
    <name type="scientific">Yarrowia lipolytica</name>
    <name type="common">Candida lipolytica</name>
    <dbReference type="NCBI Taxonomy" id="4952"/>
    <lineage>
        <taxon>Eukaryota</taxon>
        <taxon>Fungi</taxon>
        <taxon>Dikarya</taxon>
        <taxon>Ascomycota</taxon>
        <taxon>Saccharomycotina</taxon>
        <taxon>Dipodascomycetes</taxon>
        <taxon>Dipodascales</taxon>
        <taxon>Dipodascales incertae sedis</taxon>
        <taxon>Yarrowia</taxon>
    </lineage>
</organism>
<dbReference type="GO" id="GO:0005829">
    <property type="term" value="C:cytosol"/>
    <property type="evidence" value="ECO:0007669"/>
    <property type="project" value="TreeGrafter"/>
</dbReference>
<dbReference type="VEuPathDB" id="FungiDB:YALI1_D20304g"/>
<dbReference type="SUPFAM" id="SSF46934">
    <property type="entry name" value="UBA-like"/>
    <property type="match status" value="2"/>
</dbReference>
<dbReference type="InterPro" id="IPR015940">
    <property type="entry name" value="UBA"/>
</dbReference>
<dbReference type="InterPro" id="IPR036353">
    <property type="entry name" value="XPC-bd_sf"/>
</dbReference>
<dbReference type="GO" id="GO:0005654">
    <property type="term" value="C:nucleoplasm"/>
    <property type="evidence" value="ECO:0007669"/>
    <property type="project" value="TreeGrafter"/>
</dbReference>
<dbReference type="Pfam" id="PF00627">
    <property type="entry name" value="UBA"/>
    <property type="match status" value="2"/>
</dbReference>
<protein>
    <recommendedName>
        <fullName evidence="5">UV excision repair protein RAD23</fullName>
    </recommendedName>
</protein>
<dbReference type="SMART" id="SM00165">
    <property type="entry name" value="UBA"/>
    <property type="match status" value="2"/>
</dbReference>
<name>A0A1D8NET4_YARLL</name>
<dbReference type="SUPFAM" id="SSF101238">
    <property type="entry name" value="XPC-binding domain"/>
    <property type="match status" value="1"/>
</dbReference>
<keyword evidence="2 5" id="KW-0227">DNA damage</keyword>